<evidence type="ECO:0000313" key="5">
    <source>
        <dbReference type="EMBL" id="SDZ90212.1"/>
    </source>
</evidence>
<accession>A0A1H3WV32</accession>
<dbReference type="PROSITE" id="PS50893">
    <property type="entry name" value="ABC_TRANSPORTER_2"/>
    <property type="match status" value="1"/>
</dbReference>
<dbReference type="SUPFAM" id="SSF52540">
    <property type="entry name" value="P-loop containing nucleoside triphosphate hydrolases"/>
    <property type="match status" value="1"/>
</dbReference>
<dbReference type="InterPro" id="IPR003593">
    <property type="entry name" value="AAA+_ATPase"/>
</dbReference>
<evidence type="ECO:0000256" key="2">
    <source>
        <dbReference type="ARBA" id="ARBA00022741"/>
    </source>
</evidence>
<evidence type="ECO:0000256" key="1">
    <source>
        <dbReference type="ARBA" id="ARBA00022448"/>
    </source>
</evidence>
<dbReference type="InterPro" id="IPR017871">
    <property type="entry name" value="ABC_transporter-like_CS"/>
</dbReference>
<evidence type="ECO:0000313" key="6">
    <source>
        <dbReference type="Proteomes" id="UP000199288"/>
    </source>
</evidence>
<dbReference type="InterPro" id="IPR015854">
    <property type="entry name" value="ABC_transpr_LolD-like"/>
</dbReference>
<dbReference type="Proteomes" id="UP000199288">
    <property type="component" value="Unassembled WGS sequence"/>
</dbReference>
<dbReference type="CDD" id="cd03255">
    <property type="entry name" value="ABC_MJ0796_LolCDE_FtsE"/>
    <property type="match status" value="1"/>
</dbReference>
<dbReference type="EMBL" id="FNQV01000003">
    <property type="protein sequence ID" value="SDZ90212.1"/>
    <property type="molecule type" value="Genomic_DNA"/>
</dbReference>
<name>A0A1H3WV32_9ACTO</name>
<keyword evidence="1" id="KW-0813">Transport</keyword>
<gene>
    <name evidence="5" type="ORF">SAMN02910418_00482</name>
</gene>
<proteinExistence type="predicted"/>
<feature type="domain" description="ABC transporter" evidence="4">
    <location>
        <begin position="2"/>
        <end position="212"/>
    </location>
</feature>
<keyword evidence="2" id="KW-0547">Nucleotide-binding</keyword>
<dbReference type="SMART" id="SM00382">
    <property type="entry name" value="AAA"/>
    <property type="match status" value="1"/>
</dbReference>
<dbReference type="PROSITE" id="PS00211">
    <property type="entry name" value="ABC_TRANSPORTER_1"/>
    <property type="match status" value="1"/>
</dbReference>
<dbReference type="OrthoDB" id="4425833at2"/>
<dbReference type="Pfam" id="PF00005">
    <property type="entry name" value="ABC_tran"/>
    <property type="match status" value="1"/>
</dbReference>
<dbReference type="AlphaFoldDB" id="A0A1H3WV32"/>
<keyword evidence="6" id="KW-1185">Reference proteome</keyword>
<dbReference type="InterPro" id="IPR027417">
    <property type="entry name" value="P-loop_NTPase"/>
</dbReference>
<evidence type="ECO:0000256" key="3">
    <source>
        <dbReference type="ARBA" id="ARBA00022840"/>
    </source>
</evidence>
<dbReference type="Gene3D" id="3.40.50.300">
    <property type="entry name" value="P-loop containing nucleotide triphosphate hydrolases"/>
    <property type="match status" value="1"/>
</dbReference>
<reference evidence="6" key="1">
    <citation type="submission" date="2016-10" db="EMBL/GenBank/DDBJ databases">
        <authorList>
            <person name="Varghese N."/>
            <person name="Submissions S."/>
        </authorList>
    </citation>
    <scope>NUCLEOTIDE SEQUENCE [LARGE SCALE GENOMIC DNA]</scope>
    <source>
        <strain evidence="6">KPR-1</strain>
    </source>
</reference>
<organism evidence="5 6">
    <name type="scientific">Bowdeniella nasicola</name>
    <dbReference type="NCBI Taxonomy" id="208480"/>
    <lineage>
        <taxon>Bacteria</taxon>
        <taxon>Bacillati</taxon>
        <taxon>Actinomycetota</taxon>
        <taxon>Actinomycetes</taxon>
        <taxon>Actinomycetales</taxon>
        <taxon>Actinomycetaceae</taxon>
        <taxon>Bowdeniella</taxon>
    </lineage>
</organism>
<dbReference type="InterPro" id="IPR017911">
    <property type="entry name" value="MacB-like_ATP-bd"/>
</dbReference>
<sequence length="212" mass="22676">MLAITDVAFSYPHSKEVLYNGLSHTFTPGAVSSVTGPSGCGKSTLLYILGLMLRPSQGHVFLNEIALSAAPNLARARARATSFGFVFQDSALDPTRSILDAVIEPALYAGWSRADAAVRARELMDLTQVNYRASHKPGQISGGQAQRVALARALVNDPQVVLADEPTGNLDKANAEIVLDIFHQQAALGRTIIVVTHDPFVVANSDEILELI</sequence>
<protein>
    <submittedName>
        <fullName evidence="5">Putative ABC transport system ATP-binding protein</fullName>
    </submittedName>
</protein>
<dbReference type="GO" id="GO:0005524">
    <property type="term" value="F:ATP binding"/>
    <property type="evidence" value="ECO:0007669"/>
    <property type="project" value="UniProtKB-KW"/>
</dbReference>
<dbReference type="InterPro" id="IPR003439">
    <property type="entry name" value="ABC_transporter-like_ATP-bd"/>
</dbReference>
<dbReference type="PANTHER" id="PTHR24220">
    <property type="entry name" value="IMPORT ATP-BINDING PROTEIN"/>
    <property type="match status" value="1"/>
</dbReference>
<evidence type="ECO:0000259" key="4">
    <source>
        <dbReference type="PROSITE" id="PS50893"/>
    </source>
</evidence>
<dbReference type="GO" id="GO:0022857">
    <property type="term" value="F:transmembrane transporter activity"/>
    <property type="evidence" value="ECO:0007669"/>
    <property type="project" value="TreeGrafter"/>
</dbReference>
<dbReference type="GO" id="GO:0016887">
    <property type="term" value="F:ATP hydrolysis activity"/>
    <property type="evidence" value="ECO:0007669"/>
    <property type="project" value="InterPro"/>
</dbReference>
<dbReference type="PANTHER" id="PTHR24220:SF86">
    <property type="entry name" value="ABC TRANSPORTER ABCH.1"/>
    <property type="match status" value="1"/>
</dbReference>
<keyword evidence="3 5" id="KW-0067">ATP-binding</keyword>
<dbReference type="GO" id="GO:0005886">
    <property type="term" value="C:plasma membrane"/>
    <property type="evidence" value="ECO:0007669"/>
    <property type="project" value="TreeGrafter"/>
</dbReference>